<dbReference type="InterPro" id="IPR000212">
    <property type="entry name" value="DNA_helicase_UvrD/REP"/>
</dbReference>
<evidence type="ECO:0000256" key="5">
    <source>
        <dbReference type="ARBA" id="ARBA00023235"/>
    </source>
</evidence>
<dbReference type="SUPFAM" id="SSF52540">
    <property type="entry name" value="P-loop containing nucleoside triphosphate hydrolases"/>
    <property type="match status" value="1"/>
</dbReference>
<dbReference type="Pfam" id="PF13361">
    <property type="entry name" value="UvrD_C"/>
    <property type="match status" value="1"/>
</dbReference>
<keyword evidence="5" id="KW-0413">Isomerase</keyword>
<keyword evidence="1" id="KW-0547">Nucleotide-binding</keyword>
<dbReference type="InterPro" id="IPR027417">
    <property type="entry name" value="P-loop_NTPase"/>
</dbReference>
<dbReference type="InterPro" id="IPR014017">
    <property type="entry name" value="DNA_helicase_UvrD-like_C"/>
</dbReference>
<dbReference type="GO" id="GO:0005524">
    <property type="term" value="F:ATP binding"/>
    <property type="evidence" value="ECO:0007669"/>
    <property type="project" value="UniProtKB-KW"/>
</dbReference>
<evidence type="ECO:0000256" key="8">
    <source>
        <dbReference type="ARBA" id="ARBA00048988"/>
    </source>
</evidence>
<evidence type="ECO:0000256" key="1">
    <source>
        <dbReference type="ARBA" id="ARBA00022741"/>
    </source>
</evidence>
<evidence type="ECO:0000259" key="9">
    <source>
        <dbReference type="Pfam" id="PF00580"/>
    </source>
</evidence>
<reference evidence="11 12" key="1">
    <citation type="submission" date="2015-11" db="EMBL/GenBank/DDBJ databases">
        <authorList>
            <consortium name="Pathogen Informatics"/>
        </authorList>
    </citation>
    <scope>NUCLEOTIDE SEQUENCE [LARGE SCALE GENOMIC DNA]</scope>
    <source>
        <strain evidence="11 12">006A-0059</strain>
    </source>
</reference>
<name>A0A0S4SW07_CAMHY</name>
<keyword evidence="3" id="KW-0347">Helicase</keyword>
<dbReference type="PANTHER" id="PTHR11070">
    <property type="entry name" value="UVRD / RECB / PCRA DNA HELICASE FAMILY MEMBER"/>
    <property type="match status" value="1"/>
</dbReference>
<dbReference type="Proteomes" id="UP000052237">
    <property type="component" value="Unassembled WGS sequence"/>
</dbReference>
<dbReference type="InterPro" id="IPR014016">
    <property type="entry name" value="UvrD-like_ATP-bd"/>
</dbReference>
<dbReference type="GO" id="GO:0043138">
    <property type="term" value="F:3'-5' DNA helicase activity"/>
    <property type="evidence" value="ECO:0007669"/>
    <property type="project" value="UniProtKB-EC"/>
</dbReference>
<comment type="catalytic activity">
    <reaction evidence="8">
        <text>ATP + H2O = ADP + phosphate + H(+)</text>
        <dbReference type="Rhea" id="RHEA:13065"/>
        <dbReference type="ChEBI" id="CHEBI:15377"/>
        <dbReference type="ChEBI" id="CHEBI:15378"/>
        <dbReference type="ChEBI" id="CHEBI:30616"/>
        <dbReference type="ChEBI" id="CHEBI:43474"/>
        <dbReference type="ChEBI" id="CHEBI:456216"/>
        <dbReference type="EC" id="5.6.2.4"/>
    </reaction>
</comment>
<keyword evidence="2 11" id="KW-0378">Hydrolase</keyword>
<gene>
    <name evidence="11" type="ORF">ERS686654_02049</name>
</gene>
<proteinExistence type="predicted"/>
<dbReference type="Gene3D" id="3.40.50.300">
    <property type="entry name" value="P-loop containing nucleotide triphosphate hydrolases"/>
    <property type="match status" value="2"/>
</dbReference>
<evidence type="ECO:0000313" key="12">
    <source>
        <dbReference type="Proteomes" id="UP000052237"/>
    </source>
</evidence>
<evidence type="ECO:0000256" key="4">
    <source>
        <dbReference type="ARBA" id="ARBA00022840"/>
    </source>
</evidence>
<dbReference type="GO" id="GO:0016887">
    <property type="term" value="F:ATP hydrolysis activity"/>
    <property type="evidence" value="ECO:0007669"/>
    <property type="project" value="RHEA"/>
</dbReference>
<evidence type="ECO:0000313" key="11">
    <source>
        <dbReference type="EMBL" id="CUU89961.1"/>
    </source>
</evidence>
<keyword evidence="12" id="KW-1185">Reference proteome</keyword>
<dbReference type="GO" id="GO:0003677">
    <property type="term" value="F:DNA binding"/>
    <property type="evidence" value="ECO:0007669"/>
    <property type="project" value="InterPro"/>
</dbReference>
<dbReference type="GO" id="GO:0000725">
    <property type="term" value="P:recombinational repair"/>
    <property type="evidence" value="ECO:0007669"/>
    <property type="project" value="TreeGrafter"/>
</dbReference>
<feature type="domain" description="UvrD-like helicase C-terminal" evidence="10">
    <location>
        <begin position="396"/>
        <end position="445"/>
    </location>
</feature>
<evidence type="ECO:0000256" key="2">
    <source>
        <dbReference type="ARBA" id="ARBA00022801"/>
    </source>
</evidence>
<dbReference type="PANTHER" id="PTHR11070:SF30">
    <property type="entry name" value="F-BOX DNA HELICASE 1"/>
    <property type="match status" value="1"/>
</dbReference>
<dbReference type="Pfam" id="PF00580">
    <property type="entry name" value="UvrD-helicase"/>
    <property type="match status" value="1"/>
</dbReference>
<organism evidence="11 12">
    <name type="scientific">Campylobacter hyointestinalis subsp. hyointestinalis</name>
    <dbReference type="NCBI Taxonomy" id="91352"/>
    <lineage>
        <taxon>Bacteria</taxon>
        <taxon>Pseudomonadati</taxon>
        <taxon>Campylobacterota</taxon>
        <taxon>Epsilonproteobacteria</taxon>
        <taxon>Campylobacterales</taxon>
        <taxon>Campylobacteraceae</taxon>
        <taxon>Campylobacter</taxon>
    </lineage>
</organism>
<protein>
    <recommendedName>
        <fullName evidence="7">DNA 3'-5' helicase</fullName>
        <ecNumber evidence="7">5.6.2.4</ecNumber>
    </recommendedName>
</protein>
<comment type="caution">
    <text evidence="11">The sequence shown here is derived from an EMBL/GenBank/DDBJ whole genome shotgun (WGS) entry which is preliminary data.</text>
</comment>
<feature type="domain" description="UvrD-like helicase ATP-binding" evidence="9">
    <location>
        <begin position="19"/>
        <end position="218"/>
    </location>
</feature>
<evidence type="ECO:0000256" key="3">
    <source>
        <dbReference type="ARBA" id="ARBA00022806"/>
    </source>
</evidence>
<evidence type="ECO:0000256" key="6">
    <source>
        <dbReference type="ARBA" id="ARBA00034617"/>
    </source>
</evidence>
<sequence length="462" mass="53346">MTPTLEQQNILNVASKMKKNEILVVQAFAGAGKTSTLVYLTHVLSQKNFLYLAFNKAIVMESKKKFGKNVSIYTTHSLAYMSIVGHKKVELRDDYKPAEIAEYFSIDLSIAIEALQALNTFFNSSDKYIVSSSIIAKQTAQKLYDKMRKFELPITHAFYLKEYQLHCCEHSELIEMFDYVLLDEAQDTNEVTLDIFMKFHAAKILVGDTHQAIYSFRNKTAIDAMSCVKSDYRLNLTTTFRCASNIAQIANIVLACFKNEKERIVSMASGNPKNQSFAIICRTNATIIDVIAKAIDYNASNPTDEVKYRLLRSPESIFNKAINIYYFLENKYEKIYPEYKYLTKFKSNKALEAYISDSKDLDLKSSYSLANRYRGFLFILFDKAKDFYKSKDGDYLLTAHTSKGLEFDEVMLLNDFPKLSELRFLNDPSLIEETNLYYVAVTRAKWYIEDRTRNKEYIMSFL</sequence>
<dbReference type="AlphaFoldDB" id="A0A0S4SW07"/>
<keyword evidence="4" id="KW-0067">ATP-binding</keyword>
<dbReference type="RefSeq" id="WP_059435494.1">
    <property type="nucleotide sequence ID" value="NZ_FAVB01000007.1"/>
</dbReference>
<accession>A0A0S4SW07</accession>
<evidence type="ECO:0000259" key="10">
    <source>
        <dbReference type="Pfam" id="PF13361"/>
    </source>
</evidence>
<dbReference type="EC" id="5.6.2.4" evidence="7"/>
<evidence type="ECO:0000256" key="7">
    <source>
        <dbReference type="ARBA" id="ARBA00034808"/>
    </source>
</evidence>
<comment type="catalytic activity">
    <reaction evidence="6">
        <text>Couples ATP hydrolysis with the unwinding of duplex DNA by translocating in the 3'-5' direction.</text>
        <dbReference type="EC" id="5.6.2.4"/>
    </reaction>
</comment>
<dbReference type="EMBL" id="FAVB01000007">
    <property type="protein sequence ID" value="CUU89961.1"/>
    <property type="molecule type" value="Genomic_DNA"/>
</dbReference>